<organism evidence="8 9">
    <name type="scientific">Pedobacter segetis</name>
    <dbReference type="NCBI Taxonomy" id="2793069"/>
    <lineage>
        <taxon>Bacteria</taxon>
        <taxon>Pseudomonadati</taxon>
        <taxon>Bacteroidota</taxon>
        <taxon>Sphingobacteriia</taxon>
        <taxon>Sphingobacteriales</taxon>
        <taxon>Sphingobacteriaceae</taxon>
        <taxon>Pedobacter</taxon>
    </lineage>
</organism>
<evidence type="ECO:0000313" key="9">
    <source>
        <dbReference type="Proteomes" id="UP000660024"/>
    </source>
</evidence>
<dbReference type="Gene3D" id="1.25.40.900">
    <property type="match status" value="1"/>
</dbReference>
<gene>
    <name evidence="8" type="ORF">I5M32_14975</name>
</gene>
<dbReference type="Pfam" id="PF14322">
    <property type="entry name" value="SusD-like_3"/>
    <property type="match status" value="1"/>
</dbReference>
<dbReference type="EMBL" id="JAEHFY010000026">
    <property type="protein sequence ID" value="MBK0384269.1"/>
    <property type="molecule type" value="Genomic_DNA"/>
</dbReference>
<reference evidence="8 9" key="1">
    <citation type="submission" date="2020-12" db="EMBL/GenBank/DDBJ databases">
        <title>Bacterial novel species Pedobacter sp. SD-b isolated from soil.</title>
        <authorList>
            <person name="Jung H.-Y."/>
        </authorList>
    </citation>
    <scope>NUCLEOTIDE SEQUENCE [LARGE SCALE GENOMIC DNA]</scope>
    <source>
        <strain evidence="8 9">SD-b</strain>
    </source>
</reference>
<accession>A0ABS1BN02</accession>
<dbReference type="CDD" id="cd08977">
    <property type="entry name" value="SusD"/>
    <property type="match status" value="1"/>
</dbReference>
<dbReference type="RefSeq" id="WP_200587808.1">
    <property type="nucleotide sequence ID" value="NZ_JAEHFY010000026.1"/>
</dbReference>
<evidence type="ECO:0000256" key="1">
    <source>
        <dbReference type="ARBA" id="ARBA00004442"/>
    </source>
</evidence>
<name>A0ABS1BN02_9SPHI</name>
<proteinExistence type="inferred from homology"/>
<evidence type="ECO:0000256" key="4">
    <source>
        <dbReference type="ARBA" id="ARBA00023136"/>
    </source>
</evidence>
<dbReference type="InterPro" id="IPR011990">
    <property type="entry name" value="TPR-like_helical_dom_sf"/>
</dbReference>
<keyword evidence="9" id="KW-1185">Reference proteome</keyword>
<comment type="similarity">
    <text evidence="2">Belongs to the SusD family.</text>
</comment>
<keyword evidence="4" id="KW-0472">Membrane</keyword>
<dbReference type="PROSITE" id="PS51257">
    <property type="entry name" value="PROKAR_LIPOPROTEIN"/>
    <property type="match status" value="1"/>
</dbReference>
<feature type="domain" description="RagB/SusD" evidence="6">
    <location>
        <begin position="322"/>
        <end position="476"/>
    </location>
</feature>
<comment type="subcellular location">
    <subcellularLocation>
        <location evidence="1">Cell outer membrane</location>
    </subcellularLocation>
</comment>
<dbReference type="Gene3D" id="2.20.20.130">
    <property type="match status" value="1"/>
</dbReference>
<dbReference type="Gene3D" id="1.25.40.390">
    <property type="match status" value="1"/>
</dbReference>
<dbReference type="SUPFAM" id="SSF48452">
    <property type="entry name" value="TPR-like"/>
    <property type="match status" value="1"/>
</dbReference>
<evidence type="ECO:0000256" key="5">
    <source>
        <dbReference type="ARBA" id="ARBA00023237"/>
    </source>
</evidence>
<evidence type="ECO:0000259" key="7">
    <source>
        <dbReference type="Pfam" id="PF14322"/>
    </source>
</evidence>
<keyword evidence="3" id="KW-0732">Signal</keyword>
<dbReference type="InterPro" id="IPR012944">
    <property type="entry name" value="SusD_RagB_dom"/>
</dbReference>
<dbReference type="Pfam" id="PF07980">
    <property type="entry name" value="SusD_RagB"/>
    <property type="match status" value="1"/>
</dbReference>
<protein>
    <submittedName>
        <fullName evidence="8">RagB/SusD family nutrient uptake outer membrane protein</fullName>
    </submittedName>
</protein>
<sequence length="476" mass="53177">MKTITKYISFLVLMALVLTSSCEKILNKEPTDKLSLEDLFKDTQGAKTALAGAYKSLLSSDTYQKNLMIYPDIMGGNIKYFKTSNTIFDDIYNLIQSRNDCTLNSTYQELYSQLNNVNNIIKYTPSASGPAAEKNRLVAEATCIRALLHFNLLKIFARPYQYTSDASHVGIVINLKPQLYGDPSPQRSSVAQSYLAIVTDLKSAINGLEGNPVFTTGYQVNYFNKTAAKALLSKVYLYSDDFADAFALADEVIKDPNYRLLNNNEYVASWVGRKPSAESIFELAIENDFSGNSIGNYYDLNDAMYGQFAATNDLLNLYSTTDVRGKNTMFNSKTINSTTFYATKKYAQGSLNATPVKVLRLSEIYLIRAECYAQANNFTLANADLNTIRKRADPAATDLGLSNKTDLLNAIYIERRKELDFEGNLLFDLLRTKQGINRTDCNAQTCTLPFTDYRLIMPLPAATVNANNVIIQNEGY</sequence>
<dbReference type="InterPro" id="IPR033985">
    <property type="entry name" value="SusD-like_N"/>
</dbReference>
<comment type="caution">
    <text evidence="8">The sequence shown here is derived from an EMBL/GenBank/DDBJ whole genome shotgun (WGS) entry which is preliminary data.</text>
</comment>
<keyword evidence="5" id="KW-0998">Cell outer membrane</keyword>
<evidence type="ECO:0000259" key="6">
    <source>
        <dbReference type="Pfam" id="PF07980"/>
    </source>
</evidence>
<feature type="domain" description="SusD-like N-terminal" evidence="7">
    <location>
        <begin position="88"/>
        <end position="237"/>
    </location>
</feature>
<evidence type="ECO:0000313" key="8">
    <source>
        <dbReference type="EMBL" id="MBK0384269.1"/>
    </source>
</evidence>
<evidence type="ECO:0000256" key="2">
    <source>
        <dbReference type="ARBA" id="ARBA00006275"/>
    </source>
</evidence>
<evidence type="ECO:0000256" key="3">
    <source>
        <dbReference type="ARBA" id="ARBA00022729"/>
    </source>
</evidence>
<dbReference type="Proteomes" id="UP000660024">
    <property type="component" value="Unassembled WGS sequence"/>
</dbReference>